<feature type="compositionally biased region" description="Basic residues" evidence="1">
    <location>
        <begin position="14"/>
        <end position="25"/>
    </location>
</feature>
<proteinExistence type="predicted"/>
<evidence type="ECO:0000256" key="1">
    <source>
        <dbReference type="SAM" id="MobiDB-lite"/>
    </source>
</evidence>
<feature type="transmembrane region" description="Helical" evidence="2">
    <location>
        <begin position="32"/>
        <end position="52"/>
    </location>
</feature>
<evidence type="ECO:0000313" key="3">
    <source>
        <dbReference type="EMBL" id="QES47075.1"/>
    </source>
</evidence>
<organism evidence="3 4">
    <name type="scientific">Streptomyces venezuelae</name>
    <dbReference type="NCBI Taxonomy" id="54571"/>
    <lineage>
        <taxon>Bacteria</taxon>
        <taxon>Bacillati</taxon>
        <taxon>Actinomycetota</taxon>
        <taxon>Actinomycetes</taxon>
        <taxon>Kitasatosporales</taxon>
        <taxon>Streptomycetaceae</taxon>
        <taxon>Streptomyces</taxon>
    </lineage>
</organism>
<dbReference type="AlphaFoldDB" id="A0A5P2CW50"/>
<dbReference type="EMBL" id="CP029190">
    <property type="protein sequence ID" value="QES47075.1"/>
    <property type="molecule type" value="Genomic_DNA"/>
</dbReference>
<evidence type="ECO:0000256" key="2">
    <source>
        <dbReference type="SAM" id="Phobius"/>
    </source>
</evidence>
<sequence length="59" mass="6374">MTPTAVHPAASLRPGRRPSATRRPHRQPDHDATVIAAAVLTAGFGLLAARWITEHPTDR</sequence>
<dbReference type="Proteomes" id="UP000325211">
    <property type="component" value="Chromosome"/>
</dbReference>
<protein>
    <submittedName>
        <fullName evidence="3">Uncharacterized protein</fullName>
    </submittedName>
</protein>
<keyword evidence="2" id="KW-0472">Membrane</keyword>
<gene>
    <name evidence="3" type="ORF">DEJ50_03660</name>
</gene>
<keyword evidence="2" id="KW-0812">Transmembrane</keyword>
<name>A0A5P2CW50_STRVZ</name>
<feature type="region of interest" description="Disordered" evidence="1">
    <location>
        <begin position="1"/>
        <end position="31"/>
    </location>
</feature>
<accession>A0A5P2CW50</accession>
<evidence type="ECO:0000313" key="4">
    <source>
        <dbReference type="Proteomes" id="UP000325211"/>
    </source>
</evidence>
<reference evidence="3 4" key="1">
    <citation type="submission" date="2018-05" db="EMBL/GenBank/DDBJ databases">
        <title>Streptomyces venezuelae.</title>
        <authorList>
            <person name="Kim W."/>
            <person name="Lee N."/>
            <person name="Cho B.-K."/>
        </authorList>
    </citation>
    <scope>NUCLEOTIDE SEQUENCE [LARGE SCALE GENOMIC DNA]</scope>
    <source>
        <strain evidence="3 4">ATCC 21782</strain>
    </source>
</reference>
<keyword evidence="2" id="KW-1133">Transmembrane helix</keyword>